<dbReference type="AlphaFoldDB" id="A0A9D1KIW7"/>
<dbReference type="PANTHER" id="PTHR12215">
    <property type="entry name" value="PHOSPHOPANTETHEINE TRANSFERASE"/>
    <property type="match status" value="1"/>
</dbReference>
<dbReference type="InterPro" id="IPR008278">
    <property type="entry name" value="4-PPantetheinyl_Trfase_dom"/>
</dbReference>
<gene>
    <name evidence="4" type="ORF">IAC35_04935</name>
</gene>
<sequence>MALYLIKDLDDDYHSKLGVWQITESEKELRALSSVPSDELEEISYIKSESLRKQKLAVRTLLDCMFEEKVYLNHHDNGKPYIENSSINISITHTDKYVAVIVNDSEEVGIDCESLDRDFSAVEKRALSEDEIDDLDEDQRNEQLAIYWCAKEAVYKKMSQYNVDFAEQIEIEDFRMRGEGELEATFTQKDGFEEEIHLQYMTFDRHVLVWVAG</sequence>
<reference evidence="4" key="2">
    <citation type="journal article" date="2021" name="PeerJ">
        <title>Extensive microbial diversity within the chicken gut microbiome revealed by metagenomics and culture.</title>
        <authorList>
            <person name="Gilroy R."/>
            <person name="Ravi A."/>
            <person name="Getino M."/>
            <person name="Pursley I."/>
            <person name="Horton D.L."/>
            <person name="Alikhan N.F."/>
            <person name="Baker D."/>
            <person name="Gharbi K."/>
            <person name="Hall N."/>
            <person name="Watson M."/>
            <person name="Adriaenssens E.M."/>
            <person name="Foster-Nyarko E."/>
            <person name="Jarju S."/>
            <person name="Secka A."/>
            <person name="Antonio M."/>
            <person name="Oren A."/>
            <person name="Chaudhuri R.R."/>
            <person name="La Ragione R."/>
            <person name="Hildebrand F."/>
            <person name="Pallen M.J."/>
        </authorList>
    </citation>
    <scope>NUCLEOTIDE SEQUENCE</scope>
    <source>
        <strain evidence="4">ChiHecec2B26-709</strain>
    </source>
</reference>
<dbReference type="Pfam" id="PF01648">
    <property type="entry name" value="ACPS"/>
    <property type="match status" value="1"/>
</dbReference>
<feature type="domain" description="4'-phosphopantetheinyl transferase" evidence="3">
    <location>
        <begin position="108"/>
        <end position="159"/>
    </location>
</feature>
<dbReference type="GO" id="GO:0000287">
    <property type="term" value="F:magnesium ion binding"/>
    <property type="evidence" value="ECO:0007669"/>
    <property type="project" value="InterPro"/>
</dbReference>
<proteinExistence type="inferred from homology"/>
<evidence type="ECO:0000256" key="2">
    <source>
        <dbReference type="ARBA" id="ARBA00022679"/>
    </source>
</evidence>
<dbReference type="GO" id="GO:0008897">
    <property type="term" value="F:holo-[acyl-carrier-protein] synthase activity"/>
    <property type="evidence" value="ECO:0007669"/>
    <property type="project" value="InterPro"/>
</dbReference>
<accession>A0A9D1KIW7</accession>
<dbReference type="GO" id="GO:0019878">
    <property type="term" value="P:lysine biosynthetic process via aminoadipic acid"/>
    <property type="evidence" value="ECO:0007669"/>
    <property type="project" value="TreeGrafter"/>
</dbReference>
<reference evidence="4" key="1">
    <citation type="submission" date="2020-10" db="EMBL/GenBank/DDBJ databases">
        <authorList>
            <person name="Gilroy R."/>
        </authorList>
    </citation>
    <scope>NUCLEOTIDE SEQUENCE</scope>
    <source>
        <strain evidence="4">ChiHecec2B26-709</strain>
    </source>
</reference>
<dbReference type="EMBL" id="DVLC01000094">
    <property type="protein sequence ID" value="HIT47185.1"/>
    <property type="molecule type" value="Genomic_DNA"/>
</dbReference>
<evidence type="ECO:0000259" key="3">
    <source>
        <dbReference type="Pfam" id="PF01648"/>
    </source>
</evidence>
<evidence type="ECO:0000256" key="1">
    <source>
        <dbReference type="ARBA" id="ARBA00010990"/>
    </source>
</evidence>
<organism evidence="4 5">
    <name type="scientific">Candidatus Cryptobacteroides merdipullorum</name>
    <dbReference type="NCBI Taxonomy" id="2840771"/>
    <lineage>
        <taxon>Bacteria</taxon>
        <taxon>Pseudomonadati</taxon>
        <taxon>Bacteroidota</taxon>
        <taxon>Bacteroidia</taxon>
        <taxon>Bacteroidales</taxon>
        <taxon>Candidatus Cryptobacteroides</taxon>
    </lineage>
</organism>
<dbReference type="Proteomes" id="UP000886881">
    <property type="component" value="Unassembled WGS sequence"/>
</dbReference>
<dbReference type="SUPFAM" id="SSF56214">
    <property type="entry name" value="4'-phosphopantetheinyl transferase"/>
    <property type="match status" value="2"/>
</dbReference>
<comment type="similarity">
    <text evidence="1">Belongs to the P-Pant transferase superfamily. Gsp/Sfp/HetI/AcpT family.</text>
</comment>
<keyword evidence="2 4" id="KW-0808">Transferase</keyword>
<name>A0A9D1KIW7_9BACT</name>
<dbReference type="Gene3D" id="3.90.470.20">
    <property type="entry name" value="4'-phosphopantetheinyl transferase domain"/>
    <property type="match status" value="1"/>
</dbReference>
<comment type="caution">
    <text evidence="4">The sequence shown here is derived from an EMBL/GenBank/DDBJ whole genome shotgun (WGS) entry which is preliminary data.</text>
</comment>
<evidence type="ECO:0000313" key="5">
    <source>
        <dbReference type="Proteomes" id="UP000886881"/>
    </source>
</evidence>
<dbReference type="PANTHER" id="PTHR12215:SF15">
    <property type="entry name" value="4'-PHOSPHOPANTETHEINYL TRANSFERASE SUPERFAMILY-RELATED"/>
    <property type="match status" value="1"/>
</dbReference>
<protein>
    <submittedName>
        <fullName evidence="4">4'-phosphopantetheinyl transferase superfamily protein</fullName>
    </submittedName>
</protein>
<dbReference type="InterPro" id="IPR050559">
    <property type="entry name" value="P-Pant_transferase_sf"/>
</dbReference>
<evidence type="ECO:0000313" key="4">
    <source>
        <dbReference type="EMBL" id="HIT47185.1"/>
    </source>
</evidence>
<dbReference type="GO" id="GO:0005829">
    <property type="term" value="C:cytosol"/>
    <property type="evidence" value="ECO:0007669"/>
    <property type="project" value="TreeGrafter"/>
</dbReference>
<dbReference type="InterPro" id="IPR037143">
    <property type="entry name" value="4-PPantetheinyl_Trfase_dom_sf"/>
</dbReference>